<dbReference type="AlphaFoldDB" id="A0A7Y9PII1"/>
<sequence>MSNYEDDPIPTPSKFQSILQIDVPKGRDGKHKQIIVQLLNDIDQLSKGSALKIPLSALPDTKENIRAALSRAARQKNLNLATSSNDEFLYVWKTEEAS</sequence>
<reference evidence="1 2" key="1">
    <citation type="submission" date="2020-07" db="EMBL/GenBank/DDBJ databases">
        <title>Genomic Encyclopedia of Type Strains, Phase IV (KMG-V): Genome sequencing to study the core and pangenomes of soil and plant-associated prokaryotes.</title>
        <authorList>
            <person name="Whitman W."/>
        </authorList>
    </citation>
    <scope>NUCLEOTIDE SEQUENCE [LARGE SCALE GENOMIC DNA]</scope>
    <source>
        <strain evidence="1 2">X4EP2</strain>
    </source>
</reference>
<dbReference type="RefSeq" id="WP_179492002.1">
    <property type="nucleotide sequence ID" value="NZ_JACCCW010000002.1"/>
</dbReference>
<name>A0A7Y9PII1_9BACT</name>
<accession>A0A7Y9PII1</accession>
<dbReference type="Proteomes" id="UP000589520">
    <property type="component" value="Unassembled WGS sequence"/>
</dbReference>
<keyword evidence="2" id="KW-1185">Reference proteome</keyword>
<evidence type="ECO:0000313" key="2">
    <source>
        <dbReference type="Proteomes" id="UP000589520"/>
    </source>
</evidence>
<proteinExistence type="predicted"/>
<evidence type="ECO:0000313" key="1">
    <source>
        <dbReference type="EMBL" id="NYF80527.1"/>
    </source>
</evidence>
<dbReference type="EMBL" id="JACCCW010000002">
    <property type="protein sequence ID" value="NYF80527.1"/>
    <property type="molecule type" value="Genomic_DNA"/>
</dbReference>
<protein>
    <submittedName>
        <fullName evidence="1">Uncharacterized protein</fullName>
    </submittedName>
</protein>
<comment type="caution">
    <text evidence="1">The sequence shown here is derived from an EMBL/GenBank/DDBJ whole genome shotgun (WGS) entry which is preliminary data.</text>
</comment>
<gene>
    <name evidence="1" type="ORF">HDF17_002847</name>
</gene>
<organism evidence="1 2">
    <name type="scientific">Granulicella arctica</name>
    <dbReference type="NCBI Taxonomy" id="940613"/>
    <lineage>
        <taxon>Bacteria</taxon>
        <taxon>Pseudomonadati</taxon>
        <taxon>Acidobacteriota</taxon>
        <taxon>Terriglobia</taxon>
        <taxon>Terriglobales</taxon>
        <taxon>Acidobacteriaceae</taxon>
        <taxon>Granulicella</taxon>
    </lineage>
</organism>